<dbReference type="EC" id="3.2.2.21" evidence="2"/>
<dbReference type="InterPro" id="IPR011257">
    <property type="entry name" value="DNA_glycosylase"/>
</dbReference>
<dbReference type="Pfam" id="PF00730">
    <property type="entry name" value="HhH-GPD"/>
    <property type="match status" value="1"/>
</dbReference>
<dbReference type="Gene3D" id="1.10.1670.10">
    <property type="entry name" value="Helix-hairpin-Helix base-excision DNA repair enzymes (C-terminal)"/>
    <property type="match status" value="1"/>
</dbReference>
<organism evidence="7 8">
    <name type="scientific">Psychrobacillus faecigallinarum</name>
    <dbReference type="NCBI Taxonomy" id="2762235"/>
    <lineage>
        <taxon>Bacteria</taxon>
        <taxon>Bacillati</taxon>
        <taxon>Bacillota</taxon>
        <taxon>Bacilli</taxon>
        <taxon>Bacillales</taxon>
        <taxon>Bacillaceae</taxon>
        <taxon>Psychrobacillus</taxon>
    </lineage>
</organism>
<dbReference type="SUPFAM" id="SSF48150">
    <property type="entry name" value="DNA-glycosylase"/>
    <property type="match status" value="1"/>
</dbReference>
<keyword evidence="5" id="KW-0234">DNA repair</keyword>
<evidence type="ECO:0000256" key="2">
    <source>
        <dbReference type="ARBA" id="ARBA00012000"/>
    </source>
</evidence>
<dbReference type="InterPro" id="IPR037046">
    <property type="entry name" value="AlkA_N_sf"/>
</dbReference>
<proteinExistence type="predicted"/>
<dbReference type="SUPFAM" id="SSF55945">
    <property type="entry name" value="TATA-box binding protein-like"/>
    <property type="match status" value="1"/>
</dbReference>
<gene>
    <name evidence="7" type="ORF">H9650_10710</name>
</gene>
<dbReference type="PANTHER" id="PTHR43003">
    <property type="entry name" value="DNA-3-METHYLADENINE GLYCOSYLASE"/>
    <property type="match status" value="1"/>
</dbReference>
<dbReference type="InterPro" id="IPR023170">
    <property type="entry name" value="HhH_base_excis_C"/>
</dbReference>
<dbReference type="InterPro" id="IPR051912">
    <property type="entry name" value="Alkylbase_DNA_Glycosylase/TA"/>
</dbReference>
<evidence type="ECO:0000259" key="6">
    <source>
        <dbReference type="SMART" id="SM00478"/>
    </source>
</evidence>
<dbReference type="Pfam" id="PF07934">
    <property type="entry name" value="OGG_N"/>
    <property type="match status" value="1"/>
</dbReference>
<dbReference type="InterPro" id="IPR003265">
    <property type="entry name" value="HhH-GPD_domain"/>
</dbReference>
<reference evidence="7 8" key="1">
    <citation type="submission" date="2020-08" db="EMBL/GenBank/DDBJ databases">
        <title>A Genomic Blueprint of the Chicken Gut Microbiome.</title>
        <authorList>
            <person name="Gilroy R."/>
            <person name="Ravi A."/>
            <person name="Getino M."/>
            <person name="Pursley I."/>
            <person name="Horton D.L."/>
            <person name="Alikhan N.-F."/>
            <person name="Baker D."/>
            <person name="Gharbi K."/>
            <person name="Hall N."/>
            <person name="Watson M."/>
            <person name="Adriaenssens E.M."/>
            <person name="Foster-Nyarko E."/>
            <person name="Jarju S."/>
            <person name="Secka A."/>
            <person name="Antonio M."/>
            <person name="Oren A."/>
            <person name="Chaudhuri R."/>
            <person name="La Ragione R.M."/>
            <person name="Hildebrand F."/>
            <person name="Pallen M.J."/>
        </authorList>
    </citation>
    <scope>NUCLEOTIDE SEQUENCE [LARGE SCALE GENOMIC DNA]</scope>
    <source>
        <strain evidence="7 8">Sa2BUA9</strain>
    </source>
</reference>
<evidence type="ECO:0000256" key="4">
    <source>
        <dbReference type="ARBA" id="ARBA00022801"/>
    </source>
</evidence>
<dbReference type="RefSeq" id="WP_191697175.1">
    <property type="nucleotide sequence ID" value="NZ_JACSQO010000004.1"/>
</dbReference>
<name>A0ABR8RAN4_9BACI</name>
<evidence type="ECO:0000256" key="5">
    <source>
        <dbReference type="ARBA" id="ARBA00023204"/>
    </source>
</evidence>
<accession>A0ABR8RAN4</accession>
<dbReference type="Gene3D" id="1.10.340.30">
    <property type="entry name" value="Hypothetical protein, domain 2"/>
    <property type="match status" value="1"/>
</dbReference>
<feature type="domain" description="HhH-GPD" evidence="6">
    <location>
        <begin position="136"/>
        <end position="300"/>
    </location>
</feature>
<dbReference type="CDD" id="cd00056">
    <property type="entry name" value="ENDO3c"/>
    <property type="match status" value="1"/>
</dbReference>
<dbReference type="SMART" id="SM00478">
    <property type="entry name" value="ENDO3c"/>
    <property type="match status" value="1"/>
</dbReference>
<evidence type="ECO:0000256" key="3">
    <source>
        <dbReference type="ARBA" id="ARBA00022763"/>
    </source>
</evidence>
<keyword evidence="4" id="KW-0378">Hydrolase</keyword>
<dbReference type="Gene3D" id="3.30.310.20">
    <property type="entry name" value="DNA-3-methyladenine glycosylase AlkA, N-terminal domain"/>
    <property type="match status" value="1"/>
</dbReference>
<dbReference type="EMBL" id="JACSQO010000004">
    <property type="protein sequence ID" value="MBD7944587.1"/>
    <property type="molecule type" value="Genomic_DNA"/>
</dbReference>
<keyword evidence="3" id="KW-0227">DNA damage</keyword>
<dbReference type="Proteomes" id="UP000640786">
    <property type="component" value="Unassembled WGS sequence"/>
</dbReference>
<sequence>MNEKVQLSQLSIPTPQDFSFAECLKHLMKPEQEWLYRVIDNSIYKLLKMDDELILFIIEWQPGNIIVKFPLTQPSTIQVKKVTTFISEWFDLEKDLRDFYELANNDPILRPIVQSYYGLRIVGIPHFFEAISWAIIGQQINLTFAYTLKKRLVEKYGESLEYEGNKYYVFPSLEIVASLTVEDLKLLQFSARKAEYIIGIAQLILQGKLSKDLVLKQKTFEQKHLFLTSIRGIGPWTADYVLMKSLQEPTAFPISDVGLHNALKKQLNLDRKPTMAELKELAMNWEGWQAYATFYLWRSL</sequence>
<evidence type="ECO:0000256" key="1">
    <source>
        <dbReference type="ARBA" id="ARBA00000086"/>
    </source>
</evidence>
<keyword evidence="8" id="KW-1185">Reference proteome</keyword>
<evidence type="ECO:0000313" key="7">
    <source>
        <dbReference type="EMBL" id="MBD7944587.1"/>
    </source>
</evidence>
<comment type="catalytic activity">
    <reaction evidence="1">
        <text>Hydrolysis of alkylated DNA, releasing 3-methyladenine, 3-methylguanine, 7-methylguanine and 7-methyladenine.</text>
        <dbReference type="EC" id="3.2.2.21"/>
    </reaction>
</comment>
<evidence type="ECO:0000313" key="8">
    <source>
        <dbReference type="Proteomes" id="UP000640786"/>
    </source>
</evidence>
<protein>
    <recommendedName>
        <fullName evidence="2">DNA-3-methyladenine glycosylase II</fullName>
        <ecNumber evidence="2">3.2.2.21</ecNumber>
    </recommendedName>
</protein>
<comment type="caution">
    <text evidence="7">The sequence shown here is derived from an EMBL/GenBank/DDBJ whole genome shotgun (WGS) entry which is preliminary data.</text>
</comment>
<dbReference type="PANTHER" id="PTHR43003:SF12">
    <property type="entry name" value="DNA-3-METHYLADENINE GLYCOSYLASE"/>
    <property type="match status" value="1"/>
</dbReference>
<dbReference type="InterPro" id="IPR012904">
    <property type="entry name" value="OGG_N"/>
</dbReference>